<comment type="caution">
    <text evidence="1">The sequence shown here is derived from an EMBL/GenBank/DDBJ whole genome shotgun (WGS) entry which is preliminary data.</text>
</comment>
<evidence type="ECO:0000313" key="1">
    <source>
        <dbReference type="EMBL" id="OCA76890.1"/>
    </source>
</evidence>
<protein>
    <recommendedName>
        <fullName evidence="3">Response regulatory domain-containing protein</fullName>
    </recommendedName>
</protein>
<dbReference type="OrthoDB" id="677818at2"/>
<reference evidence="1 2" key="1">
    <citation type="submission" date="2016-07" db="EMBL/GenBank/DDBJ databases">
        <authorList>
            <person name="Jeong J.-J."/>
            <person name="Kim D.W."/>
            <person name="Sang M.K."/>
            <person name="Choi I.-G."/>
            <person name="Kim K.D."/>
        </authorList>
    </citation>
    <scope>NUCLEOTIDE SEQUENCE [LARGE SCALE GENOMIC DNA]</scope>
    <source>
        <strain evidence="1 2">UTM-3</strain>
    </source>
</reference>
<accession>A0A1B8ZZB4</accession>
<dbReference type="RefSeq" id="WP_065392649.1">
    <property type="nucleotide sequence ID" value="NZ_MAYH01000001.1"/>
</dbReference>
<dbReference type="Proteomes" id="UP000092651">
    <property type="component" value="Unassembled WGS sequence"/>
</dbReference>
<sequence length="100" mass="11208">MKKNNILVIGRDPKTLQGVVEMLKENGYDAQGESIDEQALEIFNKYHFDGVLLGGGVGPQSREILIPAFIKKNPQIKIASGHPWQALDALSKIFSYRQKR</sequence>
<organism evidence="1 2">
    <name type="scientific">Chryseobacterium artocarpi</name>
    <dbReference type="NCBI Taxonomy" id="1414727"/>
    <lineage>
        <taxon>Bacteria</taxon>
        <taxon>Pseudomonadati</taxon>
        <taxon>Bacteroidota</taxon>
        <taxon>Flavobacteriia</taxon>
        <taxon>Flavobacteriales</taxon>
        <taxon>Weeksellaceae</taxon>
        <taxon>Chryseobacterium group</taxon>
        <taxon>Chryseobacterium</taxon>
    </lineage>
</organism>
<evidence type="ECO:0000313" key="2">
    <source>
        <dbReference type="Proteomes" id="UP000092651"/>
    </source>
</evidence>
<name>A0A1B8ZZB4_9FLAO</name>
<proteinExistence type="predicted"/>
<gene>
    <name evidence="1" type="ORF">BBI01_00015</name>
</gene>
<dbReference type="AlphaFoldDB" id="A0A1B8ZZB4"/>
<evidence type="ECO:0008006" key="3">
    <source>
        <dbReference type="Google" id="ProtNLM"/>
    </source>
</evidence>
<dbReference type="EMBL" id="MAYH01000001">
    <property type="protein sequence ID" value="OCA76890.1"/>
    <property type="molecule type" value="Genomic_DNA"/>
</dbReference>
<keyword evidence="2" id="KW-1185">Reference proteome</keyword>